<evidence type="ECO:0000313" key="3">
    <source>
        <dbReference type="EMBL" id="QSG07958.1"/>
    </source>
</evidence>
<dbReference type="InterPro" id="IPR036412">
    <property type="entry name" value="HAD-like_sf"/>
</dbReference>
<dbReference type="Pfam" id="PF00702">
    <property type="entry name" value="Hydrolase"/>
    <property type="match status" value="1"/>
</dbReference>
<dbReference type="PANTHER" id="PTHR43434">
    <property type="entry name" value="PHOSPHOGLYCOLATE PHOSPHATASE"/>
    <property type="match status" value="1"/>
</dbReference>
<proteinExistence type="inferred from homology"/>
<gene>
    <name evidence="3" type="primary">gph2</name>
    <name evidence="3" type="ORF">HSR122_0551</name>
</gene>
<keyword evidence="3" id="KW-0378">Hydrolase</keyword>
<organism evidence="3 4">
    <name type="scientific">Halapricum desulfuricans</name>
    <dbReference type="NCBI Taxonomy" id="2841257"/>
    <lineage>
        <taxon>Archaea</taxon>
        <taxon>Methanobacteriati</taxon>
        <taxon>Methanobacteriota</taxon>
        <taxon>Stenosarchaea group</taxon>
        <taxon>Halobacteria</taxon>
        <taxon>Halobacteriales</taxon>
        <taxon>Haloarculaceae</taxon>
        <taxon>Halapricum</taxon>
    </lineage>
</organism>
<protein>
    <submittedName>
        <fullName evidence="3">HAD superfamily hydrolase</fullName>
    </submittedName>
</protein>
<accession>A0A897N6R1</accession>
<dbReference type="GeneID" id="68851216"/>
<sequence>MAYETILFDMDGVLLTGYHTDPDVYRQAAAATLADFGIDYDGVPPGLVRPDDVAEIRTTCDDLGLAAAPAWAYRERAATDLENERIVAGDRVPFEDTAVLSALAGDRTLAIVSNNRQGTVRFAADYFDWPVEIARGRYPTLSEFGRRKPDGHLLRWTLDRLGTDDALFVGDRRSDVEAAHRVGIDAALLSRDDVPDGEPQPAHHIESLSELPDLL</sequence>
<dbReference type="GO" id="GO:0008967">
    <property type="term" value="F:phosphoglycolate phosphatase activity"/>
    <property type="evidence" value="ECO:0007669"/>
    <property type="project" value="TreeGrafter"/>
</dbReference>
<dbReference type="NCBIfam" id="TIGR01549">
    <property type="entry name" value="HAD-SF-IA-v1"/>
    <property type="match status" value="1"/>
</dbReference>
<dbReference type="Gene3D" id="3.40.50.1000">
    <property type="entry name" value="HAD superfamily/HAD-like"/>
    <property type="match status" value="1"/>
</dbReference>
<dbReference type="SUPFAM" id="SSF56784">
    <property type="entry name" value="HAD-like"/>
    <property type="match status" value="1"/>
</dbReference>
<evidence type="ECO:0000256" key="2">
    <source>
        <dbReference type="SAM" id="MobiDB-lite"/>
    </source>
</evidence>
<dbReference type="RefSeq" id="WP_229111131.1">
    <property type="nucleotide sequence ID" value="NZ_CP064788.1"/>
</dbReference>
<dbReference type="EMBL" id="CP064788">
    <property type="protein sequence ID" value="QSG07958.1"/>
    <property type="molecule type" value="Genomic_DNA"/>
</dbReference>
<reference evidence="3 4" key="1">
    <citation type="submission" date="2020-11" db="EMBL/GenBank/DDBJ databases">
        <title>Carbohydrate-dependent, anaerobic sulfur respiration: A novel catabolism in halophilic archaea.</title>
        <authorList>
            <person name="Sorokin D.Y."/>
            <person name="Messina E."/>
            <person name="Smedile F."/>
            <person name="La Cono V."/>
            <person name="Hallsworth J.E."/>
            <person name="Yakimov M.M."/>
        </authorList>
    </citation>
    <scope>NUCLEOTIDE SEQUENCE [LARGE SCALE GENOMIC DNA]</scope>
    <source>
        <strain evidence="3 4">HSR12-2</strain>
    </source>
</reference>
<dbReference type="InterPro" id="IPR023214">
    <property type="entry name" value="HAD_sf"/>
</dbReference>
<dbReference type="InterPro" id="IPR006439">
    <property type="entry name" value="HAD-SF_hydro_IA"/>
</dbReference>
<dbReference type="PANTHER" id="PTHR43434:SF1">
    <property type="entry name" value="PHOSPHOGLYCOLATE PHOSPHATASE"/>
    <property type="match status" value="1"/>
</dbReference>
<dbReference type="KEGG" id="hds:HSR122_0551"/>
<keyword evidence="4" id="KW-1185">Reference proteome</keyword>
<feature type="region of interest" description="Disordered" evidence="2">
    <location>
        <begin position="191"/>
        <end position="215"/>
    </location>
</feature>
<comment type="similarity">
    <text evidence="1">Belongs to the HAD-like hydrolase superfamily.</text>
</comment>
<evidence type="ECO:0000313" key="4">
    <source>
        <dbReference type="Proteomes" id="UP000662973"/>
    </source>
</evidence>
<evidence type="ECO:0000256" key="1">
    <source>
        <dbReference type="ARBA" id="ARBA00007958"/>
    </source>
</evidence>
<dbReference type="Proteomes" id="UP000662973">
    <property type="component" value="Chromosome"/>
</dbReference>
<dbReference type="AlphaFoldDB" id="A0A897N6R1"/>
<dbReference type="GO" id="GO:0006281">
    <property type="term" value="P:DNA repair"/>
    <property type="evidence" value="ECO:0007669"/>
    <property type="project" value="TreeGrafter"/>
</dbReference>
<dbReference type="InterPro" id="IPR050155">
    <property type="entry name" value="HAD-like_hydrolase_sf"/>
</dbReference>
<name>A0A897N6R1_9EURY</name>